<protein>
    <recommendedName>
        <fullName evidence="4">Solute-binding protein family 3/N-terminal domain-containing protein</fullName>
    </recommendedName>
</protein>
<dbReference type="AlphaFoldDB" id="A0A6J4E7R3"/>
<evidence type="ECO:0000256" key="1">
    <source>
        <dbReference type="ARBA" id="ARBA00010333"/>
    </source>
</evidence>
<sequence length="245" mass="28235">MRSILFIFWLCCCTTLQAEQREILLYSYQQKPPYVVDAGRRQGLYFDLAERLEAQMPDYRFTVQEIPRRRLDLLLQQGQLDGLVVGVSPDWFADASRYRWSHAFIDDGNLLVSRSQGEVSRLGIDDLAGKRLGLVGGHAYPELQAVLASGKTERQNANSELANLERLLRGWIDATVVGMRTLDYQEHQQPGLRERIHVAEPVLYRYPRQLLVPARYEKLLPALDNAIDALPSDPVWLKRQKHYFP</sequence>
<evidence type="ECO:0000313" key="6">
    <source>
        <dbReference type="EMBL" id="GJN55615.1"/>
    </source>
</evidence>
<gene>
    <name evidence="5" type="ORF">TUM18999_40730</name>
    <name evidence="6" type="ORF">TUM20286_53670</name>
</gene>
<dbReference type="EMBL" id="AP023189">
    <property type="protein sequence ID" value="BCG25882.1"/>
    <property type="molecule type" value="Genomic_DNA"/>
</dbReference>
<reference evidence="5 7" key="1">
    <citation type="submission" date="2020-05" db="EMBL/GenBank/DDBJ databases">
        <title>Characterization of novel class B3 metallo-beta-lactamase from novel Pseudomonas species.</title>
        <authorList>
            <person name="Yamada K."/>
            <person name="Aoki K."/>
            <person name="Ishii Y."/>
        </authorList>
    </citation>
    <scope>NUCLEOTIDE SEQUENCE [LARGE SCALE GENOMIC DNA]</scope>
    <source>
        <strain evidence="5 7">TUM18999</strain>
        <strain evidence="6 8">TUM20286</strain>
    </source>
</reference>
<dbReference type="SMART" id="SM00062">
    <property type="entry name" value="PBPb"/>
    <property type="match status" value="1"/>
</dbReference>
<keyword evidence="2" id="KW-0732">Signal</keyword>
<evidence type="ECO:0000259" key="4">
    <source>
        <dbReference type="SMART" id="SM00062"/>
    </source>
</evidence>
<dbReference type="EMBL" id="BQKM01000019">
    <property type="protein sequence ID" value="GJN55615.1"/>
    <property type="molecule type" value="Genomic_DNA"/>
</dbReference>
<feature type="domain" description="Solute-binding protein family 3/N-terminal" evidence="4">
    <location>
        <begin position="22"/>
        <end position="245"/>
    </location>
</feature>
<dbReference type="KEGG" id="ptw:TUM18999_40730"/>
<name>A0A6J4E7R3_9PSED</name>
<dbReference type="Proteomes" id="UP000509383">
    <property type="component" value="Chromosome"/>
</dbReference>
<dbReference type="InterPro" id="IPR001638">
    <property type="entry name" value="Solute-binding_3/MltF_N"/>
</dbReference>
<evidence type="ECO:0000313" key="7">
    <source>
        <dbReference type="Proteomes" id="UP000509383"/>
    </source>
</evidence>
<keyword evidence="8" id="KW-1185">Reference proteome</keyword>
<feature type="coiled-coil region" evidence="3">
    <location>
        <begin position="147"/>
        <end position="174"/>
    </location>
</feature>
<proteinExistence type="inferred from homology"/>
<keyword evidence="3" id="KW-0175">Coiled coil</keyword>
<dbReference type="PANTHER" id="PTHR35936">
    <property type="entry name" value="MEMBRANE-BOUND LYTIC MUREIN TRANSGLYCOSYLASE F"/>
    <property type="match status" value="1"/>
</dbReference>
<evidence type="ECO:0000256" key="2">
    <source>
        <dbReference type="ARBA" id="ARBA00022729"/>
    </source>
</evidence>
<organism evidence="5 7">
    <name type="scientific">Pseudomonas tohonis</name>
    <dbReference type="NCBI Taxonomy" id="2725477"/>
    <lineage>
        <taxon>Bacteria</taxon>
        <taxon>Pseudomonadati</taxon>
        <taxon>Pseudomonadota</taxon>
        <taxon>Gammaproteobacteria</taxon>
        <taxon>Pseudomonadales</taxon>
        <taxon>Pseudomonadaceae</taxon>
        <taxon>Pseudomonas</taxon>
    </lineage>
</organism>
<evidence type="ECO:0000256" key="3">
    <source>
        <dbReference type="SAM" id="Coils"/>
    </source>
</evidence>
<accession>A0A6J4E7R3</accession>
<evidence type="ECO:0000313" key="5">
    <source>
        <dbReference type="EMBL" id="BCG25882.1"/>
    </source>
</evidence>
<dbReference type="Proteomes" id="UP001054892">
    <property type="component" value="Unassembled WGS sequence"/>
</dbReference>
<dbReference type="PANTHER" id="PTHR35936:SF6">
    <property type="entry name" value="AMINO ACID ABC TRANSPORTER SUBSTRATE-BINDING PAAT FAMILY PROTEIN"/>
    <property type="match status" value="1"/>
</dbReference>
<dbReference type="Gene3D" id="3.40.190.10">
    <property type="entry name" value="Periplasmic binding protein-like II"/>
    <property type="match status" value="2"/>
</dbReference>
<evidence type="ECO:0000313" key="8">
    <source>
        <dbReference type="Proteomes" id="UP001054892"/>
    </source>
</evidence>
<comment type="similarity">
    <text evidence="1">Belongs to the bacterial solute-binding protein 3 family.</text>
</comment>
<dbReference type="SUPFAM" id="SSF53850">
    <property type="entry name" value="Periplasmic binding protein-like II"/>
    <property type="match status" value="1"/>
</dbReference>
<dbReference type="RefSeq" id="WP_173178038.1">
    <property type="nucleotide sequence ID" value="NZ_AP023189.1"/>
</dbReference>